<accession>A0AAE1MT85</accession>
<dbReference type="PROSITE" id="PS50811">
    <property type="entry name" value="WRKY"/>
    <property type="match status" value="1"/>
</dbReference>
<keyword evidence="5" id="KW-0539">Nucleus</keyword>
<gene>
    <name evidence="7" type="ORF">QN277_015261</name>
</gene>
<dbReference type="InterPro" id="IPR044810">
    <property type="entry name" value="WRKY_plant"/>
</dbReference>
<evidence type="ECO:0000256" key="1">
    <source>
        <dbReference type="ARBA" id="ARBA00004123"/>
    </source>
</evidence>
<evidence type="ECO:0000256" key="5">
    <source>
        <dbReference type="ARBA" id="ARBA00023242"/>
    </source>
</evidence>
<comment type="caution">
    <text evidence="7">The sequence shown here is derived from an EMBL/GenBank/DDBJ whole genome shotgun (WGS) entry which is preliminary data.</text>
</comment>
<dbReference type="GO" id="GO:0050832">
    <property type="term" value="P:defense response to fungus"/>
    <property type="evidence" value="ECO:0007669"/>
    <property type="project" value="UniProtKB-ARBA"/>
</dbReference>
<evidence type="ECO:0000256" key="2">
    <source>
        <dbReference type="ARBA" id="ARBA00023015"/>
    </source>
</evidence>
<dbReference type="PANTHER" id="PTHR31429:SF76">
    <property type="entry name" value="WRKY FAMILY TRANSCRIPTION FACTOR-RELATED"/>
    <property type="match status" value="1"/>
</dbReference>
<dbReference type="Proteomes" id="UP001293593">
    <property type="component" value="Unassembled WGS sequence"/>
</dbReference>
<dbReference type="EMBL" id="JAWXYG010000003">
    <property type="protein sequence ID" value="KAK4277239.1"/>
    <property type="molecule type" value="Genomic_DNA"/>
</dbReference>
<comment type="subcellular location">
    <subcellularLocation>
        <location evidence="1">Nucleus</location>
    </subcellularLocation>
</comment>
<keyword evidence="8" id="KW-1185">Reference proteome</keyword>
<dbReference type="GO" id="GO:0042742">
    <property type="term" value="P:defense response to bacterium"/>
    <property type="evidence" value="ECO:0007669"/>
    <property type="project" value="UniProtKB-ARBA"/>
</dbReference>
<protein>
    <recommendedName>
        <fullName evidence="6">WRKY domain-containing protein</fullName>
    </recommendedName>
</protein>
<dbReference type="InterPro" id="IPR003657">
    <property type="entry name" value="WRKY_dom"/>
</dbReference>
<proteinExistence type="predicted"/>
<dbReference type="GO" id="GO:0031347">
    <property type="term" value="P:regulation of defense response"/>
    <property type="evidence" value="ECO:0007669"/>
    <property type="project" value="UniProtKB-ARBA"/>
</dbReference>
<dbReference type="GO" id="GO:0003700">
    <property type="term" value="F:DNA-binding transcription factor activity"/>
    <property type="evidence" value="ECO:0007669"/>
    <property type="project" value="InterPro"/>
</dbReference>
<evidence type="ECO:0000313" key="8">
    <source>
        <dbReference type="Proteomes" id="UP001293593"/>
    </source>
</evidence>
<dbReference type="GO" id="GO:0043565">
    <property type="term" value="F:sequence-specific DNA binding"/>
    <property type="evidence" value="ECO:0007669"/>
    <property type="project" value="InterPro"/>
</dbReference>
<evidence type="ECO:0000256" key="3">
    <source>
        <dbReference type="ARBA" id="ARBA00023125"/>
    </source>
</evidence>
<dbReference type="AlphaFoldDB" id="A0AAE1MT85"/>
<dbReference type="InterPro" id="IPR036576">
    <property type="entry name" value="WRKY_dom_sf"/>
</dbReference>
<dbReference type="SMART" id="SM00774">
    <property type="entry name" value="WRKY"/>
    <property type="match status" value="1"/>
</dbReference>
<dbReference type="GO" id="GO:0009751">
    <property type="term" value="P:response to salicylic acid"/>
    <property type="evidence" value="ECO:0007669"/>
    <property type="project" value="UniProtKB-ARBA"/>
</dbReference>
<evidence type="ECO:0000256" key="4">
    <source>
        <dbReference type="ARBA" id="ARBA00023163"/>
    </source>
</evidence>
<dbReference type="FunFam" id="2.20.25.80:FF:000008">
    <property type="entry name" value="WRKY transcription factor 40"/>
    <property type="match status" value="1"/>
</dbReference>
<dbReference type="Pfam" id="PF03106">
    <property type="entry name" value="WRKY"/>
    <property type="match status" value="1"/>
</dbReference>
<dbReference type="GO" id="GO:0005634">
    <property type="term" value="C:nucleus"/>
    <property type="evidence" value="ECO:0007669"/>
    <property type="project" value="UniProtKB-SubCell"/>
</dbReference>
<dbReference type="PANTHER" id="PTHR31429">
    <property type="entry name" value="WRKY TRANSCRIPTION FACTOR 36-RELATED"/>
    <property type="match status" value="1"/>
</dbReference>
<keyword evidence="3" id="KW-0238">DNA-binding</keyword>
<name>A0AAE1MT85_9FABA</name>
<dbReference type="SUPFAM" id="SSF118290">
    <property type="entry name" value="WRKY DNA-binding domain"/>
    <property type="match status" value="1"/>
</dbReference>
<keyword evidence="2" id="KW-0805">Transcription regulation</keyword>
<evidence type="ECO:0000313" key="7">
    <source>
        <dbReference type="EMBL" id="KAK4277239.1"/>
    </source>
</evidence>
<dbReference type="Gene3D" id="2.20.25.80">
    <property type="entry name" value="WRKY domain"/>
    <property type="match status" value="1"/>
</dbReference>
<reference evidence="7" key="1">
    <citation type="submission" date="2023-10" db="EMBL/GenBank/DDBJ databases">
        <title>Chromosome-level genome of the transformable northern wattle, Acacia crassicarpa.</title>
        <authorList>
            <person name="Massaro I."/>
            <person name="Sinha N.R."/>
            <person name="Poethig S."/>
            <person name="Leichty A.R."/>
        </authorList>
    </citation>
    <scope>NUCLEOTIDE SEQUENCE</scope>
    <source>
        <strain evidence="7">Acra3RX</strain>
        <tissue evidence="7">Leaf</tissue>
    </source>
</reference>
<dbReference type="GO" id="GO:0002237">
    <property type="term" value="P:response to molecule of bacterial origin"/>
    <property type="evidence" value="ECO:0007669"/>
    <property type="project" value="UniProtKB-ARBA"/>
</dbReference>
<sequence length="292" mass="32558">METTWENKTTLLNLNASPSQHVDGVPAEVMLMEELHRLRSEKKMLTEKLTRVTESFNSLQKHLNQVLKNTNSQLDLSTVVQSRKRKAHETNNCSIANNDNNTFNFSGSSDCCTSTEDSFKRPKDHSFLISPKVSKVFVRTQASDPSLFVSDGYQWRKYGQKVTRDNPSPRAYFRCSFAPSCPVKKKVQRSAEDPTLLVATYEGVHNHIARGTQVSVGLTQSEGIDPIHPAKSSGGLNVISDQLLLQKMASSLTRDPTFTSALATAISGRILEHTVPELANNLYISDHVQSYM</sequence>
<feature type="domain" description="WRKY" evidence="6">
    <location>
        <begin position="144"/>
        <end position="210"/>
    </location>
</feature>
<keyword evidence="4" id="KW-0804">Transcription</keyword>
<organism evidence="7 8">
    <name type="scientific">Acacia crassicarpa</name>
    <name type="common">northern wattle</name>
    <dbReference type="NCBI Taxonomy" id="499986"/>
    <lineage>
        <taxon>Eukaryota</taxon>
        <taxon>Viridiplantae</taxon>
        <taxon>Streptophyta</taxon>
        <taxon>Embryophyta</taxon>
        <taxon>Tracheophyta</taxon>
        <taxon>Spermatophyta</taxon>
        <taxon>Magnoliopsida</taxon>
        <taxon>eudicotyledons</taxon>
        <taxon>Gunneridae</taxon>
        <taxon>Pentapetalae</taxon>
        <taxon>rosids</taxon>
        <taxon>fabids</taxon>
        <taxon>Fabales</taxon>
        <taxon>Fabaceae</taxon>
        <taxon>Caesalpinioideae</taxon>
        <taxon>mimosoid clade</taxon>
        <taxon>Acacieae</taxon>
        <taxon>Acacia</taxon>
    </lineage>
</organism>
<evidence type="ECO:0000259" key="6">
    <source>
        <dbReference type="PROSITE" id="PS50811"/>
    </source>
</evidence>